<sequence length="110" mass="13356">MYVEEMRQRTAKTRLVLRRVPEKRKTEDEDEYKPLKKRRLAHRSKSLTFEEFCTNFASRLKRGGKMAEKAKRELIARFVEPAEQIDPDIIDENIKRLLEQYETRHDWYIG</sequence>
<evidence type="ECO:0000313" key="1">
    <source>
        <dbReference type="EMBL" id="ABY47856.1"/>
    </source>
</evidence>
<dbReference type="KEGG" id="vg:10973849"/>
<dbReference type="OrthoDB" id="34990at10239"/>
<dbReference type="EMBL" id="EU255577">
    <property type="protein sequence ID" value="ABY47856.1"/>
    <property type="molecule type" value="Genomic_DNA"/>
</dbReference>
<evidence type="ECO:0000313" key="2">
    <source>
        <dbReference type="Proteomes" id="UP000203266"/>
    </source>
</evidence>
<accession>A9YN07</accession>
<dbReference type="GeneID" id="10973849"/>
<protein>
    <submittedName>
        <fullName evidence="1">Uncharacterized protein</fullName>
    </submittedName>
</protein>
<reference evidence="1 2" key="1">
    <citation type="journal article" date="2008" name="Virus Genes">
        <title>Genomic sequence analysis of a granulovirus isolated from the Old World bollworm, Helicoverpa armigera.</title>
        <authorList>
            <person name="Harrison R.L."/>
            <person name="Popham H.J."/>
        </authorList>
    </citation>
    <scope>NUCLEOTIDE SEQUENCE [LARGE SCALE GENOMIC DNA]</scope>
</reference>
<dbReference type="Proteomes" id="UP000203266">
    <property type="component" value="Segment"/>
</dbReference>
<proteinExistence type="predicted"/>
<organism evidence="1 2">
    <name type="scientific">Helicoverpa armigera granulovirus</name>
    <dbReference type="NCBI Taxonomy" id="489830"/>
    <lineage>
        <taxon>Viruses</taxon>
        <taxon>Viruses incertae sedis</taxon>
        <taxon>Naldaviricetes</taxon>
        <taxon>Lefavirales</taxon>
        <taxon>Baculoviridae</taxon>
        <taxon>Betabaculovirus</taxon>
        <taxon>Betabaculovirus helarmigerae</taxon>
    </lineage>
</organism>
<name>A9YN07_9BBAC</name>
<keyword evidence="2" id="KW-1185">Reference proteome</keyword>
<dbReference type="RefSeq" id="YP_001649147.1">
    <property type="nucleotide sequence ID" value="NC_010240.1"/>
</dbReference>